<evidence type="ECO:0000313" key="6">
    <source>
        <dbReference type="EMBL" id="KAA0170795.1"/>
    </source>
</evidence>
<dbReference type="Gene3D" id="3.30.300.90">
    <property type="entry name" value="BolA-like"/>
    <property type="match status" value="1"/>
</dbReference>
<evidence type="ECO:0008006" key="11">
    <source>
        <dbReference type="Google" id="ProtNLM"/>
    </source>
</evidence>
<name>A0A5A8C827_CAFRO</name>
<dbReference type="Pfam" id="PF01722">
    <property type="entry name" value="BolA"/>
    <property type="match status" value="1"/>
</dbReference>
<dbReference type="EMBL" id="VLTL01000013">
    <property type="protein sequence ID" value="KAA0170490.1"/>
    <property type="molecule type" value="Genomic_DNA"/>
</dbReference>
<dbReference type="EMBL" id="VLTM01000027">
    <property type="protein sequence ID" value="KAA0162469.1"/>
    <property type="molecule type" value="Genomic_DNA"/>
</dbReference>
<dbReference type="PANTHER" id="PTHR46188:SF1">
    <property type="entry name" value="BOLA-LIKE PROTEIN 3"/>
    <property type="match status" value="1"/>
</dbReference>
<accession>A0A5A8C827</accession>
<evidence type="ECO:0000256" key="2">
    <source>
        <dbReference type="RuleBase" id="RU003860"/>
    </source>
</evidence>
<comment type="similarity">
    <text evidence="1 2">Belongs to the BolA/IbaG family.</text>
</comment>
<dbReference type="Proteomes" id="UP000323011">
    <property type="component" value="Unassembled WGS sequence"/>
</dbReference>
<dbReference type="Proteomes" id="UP000324907">
    <property type="component" value="Unassembled WGS sequence"/>
</dbReference>
<dbReference type="InterPro" id="IPR052275">
    <property type="entry name" value="Mt_Fe-S_assembly_factor"/>
</dbReference>
<evidence type="ECO:0000313" key="3">
    <source>
        <dbReference type="EMBL" id="KAA0148709.1"/>
    </source>
</evidence>
<sequence>MNKLLSDALEADYVMVRDVSGGCGSMYQVLVVSSKFQGVPLVKQHRMVKDALKAEIADMHGLTVRTMTPEKFEAAKAAQGGQ</sequence>
<dbReference type="PANTHER" id="PTHR46188">
    <property type="entry name" value="BOLA-LIKE PROTEIN 3"/>
    <property type="match status" value="1"/>
</dbReference>
<dbReference type="OMA" id="GSMYRIT"/>
<evidence type="ECO:0000313" key="5">
    <source>
        <dbReference type="EMBL" id="KAA0170490.1"/>
    </source>
</evidence>
<evidence type="ECO:0000256" key="1">
    <source>
        <dbReference type="ARBA" id="ARBA00005578"/>
    </source>
</evidence>
<evidence type="ECO:0000313" key="4">
    <source>
        <dbReference type="EMBL" id="KAA0162469.1"/>
    </source>
</evidence>
<dbReference type="Proteomes" id="UP000325113">
    <property type="component" value="Unassembled WGS sequence"/>
</dbReference>
<gene>
    <name evidence="6" type="ORF">FNF27_06492</name>
    <name evidence="5" type="ORF">FNF28_01484</name>
    <name evidence="3" type="ORF">FNF29_06491</name>
    <name evidence="4" type="ORF">FNF31_03268</name>
</gene>
<keyword evidence="8" id="KW-1185">Reference proteome</keyword>
<evidence type="ECO:0000313" key="8">
    <source>
        <dbReference type="Proteomes" id="UP000323011"/>
    </source>
</evidence>
<evidence type="ECO:0000313" key="9">
    <source>
        <dbReference type="Proteomes" id="UP000324907"/>
    </source>
</evidence>
<dbReference type="OrthoDB" id="203381at2759"/>
<dbReference type="InterPro" id="IPR036065">
    <property type="entry name" value="BolA-like_sf"/>
</dbReference>
<reference evidence="7 8" key="1">
    <citation type="submission" date="2019-07" db="EMBL/GenBank/DDBJ databases">
        <title>Genomes of Cafeteria roenbergensis.</title>
        <authorList>
            <person name="Fischer M.G."/>
            <person name="Hackl T."/>
            <person name="Roman M."/>
        </authorList>
    </citation>
    <scope>NUCLEOTIDE SEQUENCE [LARGE SCALE GENOMIC DNA]</scope>
    <source>
        <strain evidence="3 8">BVI</strain>
        <strain evidence="4 10">Cflag</strain>
        <strain evidence="6 7">E4-10P</strain>
        <strain evidence="5 9">RCC970-E3</strain>
    </source>
</reference>
<dbReference type="AlphaFoldDB" id="A0A5A8C827"/>
<dbReference type="PIRSF" id="PIRSF003113">
    <property type="entry name" value="BolA"/>
    <property type="match status" value="1"/>
</dbReference>
<organism evidence="3 8">
    <name type="scientific">Cafeteria roenbergensis</name>
    <name type="common">Marine flagellate</name>
    <dbReference type="NCBI Taxonomy" id="33653"/>
    <lineage>
        <taxon>Eukaryota</taxon>
        <taxon>Sar</taxon>
        <taxon>Stramenopiles</taxon>
        <taxon>Bigyra</taxon>
        <taxon>Opalozoa</taxon>
        <taxon>Bicosoecida</taxon>
        <taxon>Cafeteriaceae</taxon>
        <taxon>Cafeteria</taxon>
    </lineage>
</organism>
<evidence type="ECO:0000313" key="10">
    <source>
        <dbReference type="Proteomes" id="UP000325113"/>
    </source>
</evidence>
<dbReference type="EMBL" id="VLTO01000058">
    <property type="protein sequence ID" value="KAA0170795.1"/>
    <property type="molecule type" value="Genomic_DNA"/>
</dbReference>
<comment type="caution">
    <text evidence="3">The sequence shown here is derived from an EMBL/GenBank/DDBJ whole genome shotgun (WGS) entry which is preliminary data.</text>
</comment>
<protein>
    <recommendedName>
        <fullName evidence="11">Bola-like protein</fullName>
    </recommendedName>
</protein>
<evidence type="ECO:0000313" key="7">
    <source>
        <dbReference type="Proteomes" id="UP000322899"/>
    </source>
</evidence>
<dbReference type="EMBL" id="VLTN01000050">
    <property type="protein sequence ID" value="KAA0148709.1"/>
    <property type="molecule type" value="Genomic_DNA"/>
</dbReference>
<proteinExistence type="inferred from homology"/>
<dbReference type="GO" id="GO:0005759">
    <property type="term" value="C:mitochondrial matrix"/>
    <property type="evidence" value="ECO:0007669"/>
    <property type="project" value="TreeGrafter"/>
</dbReference>
<dbReference type="Proteomes" id="UP000322899">
    <property type="component" value="Unassembled WGS sequence"/>
</dbReference>
<dbReference type="InterPro" id="IPR002634">
    <property type="entry name" value="BolA"/>
</dbReference>
<dbReference type="SUPFAM" id="SSF82657">
    <property type="entry name" value="BolA-like"/>
    <property type="match status" value="1"/>
</dbReference>